<dbReference type="Pfam" id="PF00168">
    <property type="entry name" value="C2"/>
    <property type="match status" value="1"/>
</dbReference>
<evidence type="ECO:0000313" key="2">
    <source>
        <dbReference type="EMBL" id="KAL3679484.1"/>
    </source>
</evidence>
<name>A0ABD3GM26_9MARC</name>
<reference evidence="2 3" key="1">
    <citation type="submission" date="2024-09" db="EMBL/GenBank/DDBJ databases">
        <title>Chromosome-scale assembly of Riccia sorocarpa.</title>
        <authorList>
            <person name="Paukszto L."/>
        </authorList>
    </citation>
    <scope>NUCLEOTIDE SEQUENCE [LARGE SCALE GENOMIC DNA]</scope>
    <source>
        <strain evidence="2">LP-2024</strain>
        <tissue evidence="2">Aerial parts of the thallus</tissue>
    </source>
</reference>
<keyword evidence="3" id="KW-1185">Reference proteome</keyword>
<dbReference type="AlphaFoldDB" id="A0ABD3GM26"/>
<gene>
    <name evidence="2" type="ORF">R1sor_022440</name>
</gene>
<dbReference type="InterPro" id="IPR035892">
    <property type="entry name" value="C2_domain_sf"/>
</dbReference>
<dbReference type="SUPFAM" id="SSF49562">
    <property type="entry name" value="C2 domain (Calcium/lipid-binding domain, CaLB)"/>
    <property type="match status" value="1"/>
</dbReference>
<organism evidence="2 3">
    <name type="scientific">Riccia sorocarpa</name>
    <dbReference type="NCBI Taxonomy" id="122646"/>
    <lineage>
        <taxon>Eukaryota</taxon>
        <taxon>Viridiplantae</taxon>
        <taxon>Streptophyta</taxon>
        <taxon>Embryophyta</taxon>
        <taxon>Marchantiophyta</taxon>
        <taxon>Marchantiopsida</taxon>
        <taxon>Marchantiidae</taxon>
        <taxon>Marchantiales</taxon>
        <taxon>Ricciaceae</taxon>
        <taxon>Riccia</taxon>
    </lineage>
</organism>
<dbReference type="InterPro" id="IPR000008">
    <property type="entry name" value="C2_dom"/>
</dbReference>
<dbReference type="Gene3D" id="2.60.40.150">
    <property type="entry name" value="C2 domain"/>
    <property type="match status" value="1"/>
</dbReference>
<accession>A0ABD3GM26</accession>
<evidence type="ECO:0000313" key="3">
    <source>
        <dbReference type="Proteomes" id="UP001633002"/>
    </source>
</evidence>
<evidence type="ECO:0000259" key="1">
    <source>
        <dbReference type="Pfam" id="PF00168"/>
    </source>
</evidence>
<sequence length="242" mass="27413">MAQHMVGAHEGKMAMARSSGYIIFERGLLYVDIYEARGIEGYEFKGIGKSDPYLVVSHGLTKSNRVTLTNTAHEGKCKCHFRIFKFPLRNGGVNEHNVLEIEIYNKNIHVFRKDNQLGHLRIGNLAGWVTRPEHRITEGHYITQPAWYPVFNKRYRSSKDQTDEQKLGEILMGFNFQVFEETVFAHGQHTIPKVEEIQGAGEVHDSASQQRRVDYDRLKGVVKLGIMIGQGALLITGFIAAA</sequence>
<dbReference type="Proteomes" id="UP001633002">
    <property type="component" value="Unassembled WGS sequence"/>
</dbReference>
<comment type="caution">
    <text evidence="2">The sequence shown here is derived from an EMBL/GenBank/DDBJ whole genome shotgun (WGS) entry which is preliminary data.</text>
</comment>
<protein>
    <recommendedName>
        <fullName evidence="1">C2 domain-containing protein</fullName>
    </recommendedName>
</protein>
<proteinExistence type="predicted"/>
<dbReference type="EMBL" id="JBJQOH010000007">
    <property type="protein sequence ID" value="KAL3679484.1"/>
    <property type="molecule type" value="Genomic_DNA"/>
</dbReference>
<feature type="domain" description="C2" evidence="1">
    <location>
        <begin position="28"/>
        <end position="123"/>
    </location>
</feature>